<dbReference type="PANTHER" id="PTHR31490:SF8">
    <property type="entry name" value="OS10G0351700 PROTEIN"/>
    <property type="match status" value="1"/>
</dbReference>
<dbReference type="Gene3D" id="2.60.120.260">
    <property type="entry name" value="Galactose-binding domain-like"/>
    <property type="match status" value="1"/>
</dbReference>
<evidence type="ECO:0000256" key="4">
    <source>
        <dbReference type="ARBA" id="ARBA00023277"/>
    </source>
</evidence>
<dbReference type="SMART" id="SM00633">
    <property type="entry name" value="Glyco_10"/>
    <property type="match status" value="1"/>
</dbReference>
<feature type="domain" description="GH10" evidence="8">
    <location>
        <begin position="219"/>
        <end position="512"/>
    </location>
</feature>
<evidence type="ECO:0000313" key="10">
    <source>
        <dbReference type="Proteomes" id="UP001210211"/>
    </source>
</evidence>
<dbReference type="SUPFAM" id="SSF49785">
    <property type="entry name" value="Galactose-binding domain-like"/>
    <property type="match status" value="1"/>
</dbReference>
<accession>A0AAD5ZRV1</accession>
<evidence type="ECO:0000256" key="2">
    <source>
        <dbReference type="ARBA" id="ARBA00022737"/>
    </source>
</evidence>
<dbReference type="InterPro" id="IPR001000">
    <property type="entry name" value="GH10_dom"/>
</dbReference>
<keyword evidence="4" id="KW-0119">Carbohydrate metabolism</keyword>
<proteinExistence type="inferred from homology"/>
<feature type="compositionally biased region" description="Basic and acidic residues" evidence="6">
    <location>
        <begin position="556"/>
        <end position="570"/>
    </location>
</feature>
<keyword evidence="7" id="KW-0732">Signal</keyword>
<dbReference type="Pfam" id="PF02018">
    <property type="entry name" value="CBM_4_9"/>
    <property type="match status" value="1"/>
</dbReference>
<dbReference type="EMBL" id="JAMRDG010000001">
    <property type="protein sequence ID" value="KAJ3702862.1"/>
    <property type="molecule type" value="Genomic_DNA"/>
</dbReference>
<sequence length="570" mass="64193">MTAPWEKAVLFLLVLILGGQAIFVNSVPYDYSATTECLAEPLKPQYGGGIIVNPEFEKSLDGWTSFGYANVAHKVSKSGNKFSVAHDRSVPHHSISQKVQLDKDKLYTLSAWLRVDKGTADVRAVVKTRNGFVAAGTIEAKASCWSMLKGGLTVKTSGEAEIFFESNTTSEIWIDNVSLQPFTQEEWRSHHNDTVHKERKLTAKIKVKDPKGKPLAGANVTVTPIRMGFPFGNAISQFILKNPAYQEWFASRFTHTTFENEMKWYSTEYTEGHEDYTVADDMLEFANKSGVHVRGHNVFWNDQSAQMKWVEKLTKEQLQKAVTKRIKSVVPRYKGRVIHWDVNNENVHFNFYETKLGPDASTKIYKAVHEIDPNVILFMNDFNTLEQLGDTNAAPHKYLRKFREIRAGLPKTAKMGIGLESHFEVPNIPFMRAALDQFATMGVPIWLTEVDVAGTDATQAGYLEQILREGYSHPAVQGIVMWASWSPKGCYRMCLTDNDFKNHPVGDLVDSLIKEWKTHVEGTTAEDGSIQSTLSHGDYEVKVNHPSSDAPSVHKIKVDPKSHEHEVTHH</sequence>
<evidence type="ECO:0000256" key="6">
    <source>
        <dbReference type="SAM" id="MobiDB-lite"/>
    </source>
</evidence>
<dbReference type="Pfam" id="PF00331">
    <property type="entry name" value="Glyco_hydro_10"/>
    <property type="match status" value="1"/>
</dbReference>
<evidence type="ECO:0000256" key="1">
    <source>
        <dbReference type="ARBA" id="ARBA00007495"/>
    </source>
</evidence>
<dbReference type="InterPro" id="IPR003305">
    <property type="entry name" value="CenC_carb-bd"/>
</dbReference>
<dbReference type="PANTHER" id="PTHR31490">
    <property type="entry name" value="GLYCOSYL HYDROLASE"/>
    <property type="match status" value="1"/>
</dbReference>
<dbReference type="SUPFAM" id="SSF51445">
    <property type="entry name" value="(Trans)glycosidases"/>
    <property type="match status" value="1"/>
</dbReference>
<evidence type="ECO:0000259" key="8">
    <source>
        <dbReference type="PROSITE" id="PS51760"/>
    </source>
</evidence>
<feature type="signal peptide" evidence="7">
    <location>
        <begin position="1"/>
        <end position="21"/>
    </location>
</feature>
<dbReference type="GO" id="GO:0031176">
    <property type="term" value="F:endo-1,4-beta-xylanase activity"/>
    <property type="evidence" value="ECO:0007669"/>
    <property type="project" value="UniProtKB-ARBA"/>
</dbReference>
<keyword evidence="3" id="KW-0378">Hydrolase</keyword>
<dbReference type="Proteomes" id="UP001210211">
    <property type="component" value="Unassembled WGS sequence"/>
</dbReference>
<reference evidence="9 10" key="1">
    <citation type="journal article" date="2022" name="Cell">
        <title>Repeat-based holocentromeres influence genome architecture and karyotype evolution.</title>
        <authorList>
            <person name="Hofstatter P.G."/>
            <person name="Thangavel G."/>
            <person name="Lux T."/>
            <person name="Neumann P."/>
            <person name="Vondrak T."/>
            <person name="Novak P."/>
            <person name="Zhang M."/>
            <person name="Costa L."/>
            <person name="Castellani M."/>
            <person name="Scott A."/>
            <person name="Toegelov H."/>
            <person name="Fuchs J."/>
            <person name="Mata-Sucre Y."/>
            <person name="Dias Y."/>
            <person name="Vanzela A.L.L."/>
            <person name="Huettel B."/>
            <person name="Almeida C.C.S."/>
            <person name="Simkova H."/>
            <person name="Souza G."/>
            <person name="Pedrosa-Harand A."/>
            <person name="Macas J."/>
            <person name="Mayer K.F.X."/>
            <person name="Houben A."/>
            <person name="Marques A."/>
        </authorList>
    </citation>
    <scope>NUCLEOTIDE SEQUENCE [LARGE SCALE GENOMIC DNA]</scope>
    <source>
        <strain evidence="9">RhyTen1mFocal</strain>
    </source>
</reference>
<evidence type="ECO:0000256" key="7">
    <source>
        <dbReference type="SAM" id="SignalP"/>
    </source>
</evidence>
<keyword evidence="5" id="KW-0624">Polysaccharide degradation</keyword>
<dbReference type="AlphaFoldDB" id="A0AAD5ZRV1"/>
<dbReference type="Gene3D" id="3.20.20.80">
    <property type="entry name" value="Glycosidases"/>
    <property type="match status" value="1"/>
</dbReference>
<dbReference type="InterPro" id="IPR044846">
    <property type="entry name" value="GH10"/>
</dbReference>
<comment type="caution">
    <text evidence="9">The sequence shown here is derived from an EMBL/GenBank/DDBJ whole genome shotgun (WGS) entry which is preliminary data.</text>
</comment>
<evidence type="ECO:0000256" key="3">
    <source>
        <dbReference type="ARBA" id="ARBA00022801"/>
    </source>
</evidence>
<protein>
    <recommendedName>
        <fullName evidence="8">GH10 domain-containing protein</fullName>
    </recommendedName>
</protein>
<keyword evidence="10" id="KW-1185">Reference proteome</keyword>
<comment type="similarity">
    <text evidence="1">Belongs to the glycosyl hydrolase 10 (cellulase F) family.</text>
</comment>
<organism evidence="9 10">
    <name type="scientific">Rhynchospora tenuis</name>
    <dbReference type="NCBI Taxonomy" id="198213"/>
    <lineage>
        <taxon>Eukaryota</taxon>
        <taxon>Viridiplantae</taxon>
        <taxon>Streptophyta</taxon>
        <taxon>Embryophyta</taxon>
        <taxon>Tracheophyta</taxon>
        <taxon>Spermatophyta</taxon>
        <taxon>Magnoliopsida</taxon>
        <taxon>Liliopsida</taxon>
        <taxon>Poales</taxon>
        <taxon>Cyperaceae</taxon>
        <taxon>Cyperoideae</taxon>
        <taxon>Rhynchosporeae</taxon>
        <taxon>Rhynchospora</taxon>
    </lineage>
</organism>
<dbReference type="GO" id="GO:0000272">
    <property type="term" value="P:polysaccharide catabolic process"/>
    <property type="evidence" value="ECO:0007669"/>
    <property type="project" value="UniProtKB-KW"/>
</dbReference>
<name>A0AAD5ZRV1_9POAL</name>
<dbReference type="InterPro" id="IPR017853">
    <property type="entry name" value="GH"/>
</dbReference>
<dbReference type="PROSITE" id="PS51760">
    <property type="entry name" value="GH10_2"/>
    <property type="match status" value="1"/>
</dbReference>
<evidence type="ECO:0000313" key="9">
    <source>
        <dbReference type="EMBL" id="KAJ3702862.1"/>
    </source>
</evidence>
<dbReference type="InterPro" id="IPR008979">
    <property type="entry name" value="Galactose-bd-like_sf"/>
</dbReference>
<feature type="region of interest" description="Disordered" evidence="6">
    <location>
        <begin position="543"/>
        <end position="570"/>
    </location>
</feature>
<evidence type="ECO:0000256" key="5">
    <source>
        <dbReference type="ARBA" id="ARBA00023326"/>
    </source>
</evidence>
<keyword evidence="2" id="KW-0677">Repeat</keyword>
<gene>
    <name evidence="9" type="ORF">LUZ61_006567</name>
</gene>
<feature type="chain" id="PRO_5042099037" description="GH10 domain-containing protein" evidence="7">
    <location>
        <begin position="22"/>
        <end position="570"/>
    </location>
</feature>